<dbReference type="InterPro" id="IPR037522">
    <property type="entry name" value="HD_GYP_dom"/>
</dbReference>
<accession>A0A1Y6CXB4</accession>
<evidence type="ECO:0000259" key="2">
    <source>
        <dbReference type="PROSITE" id="PS51832"/>
    </source>
</evidence>
<name>A0A1Y6CXB4_9GAMM</name>
<dbReference type="SMART" id="SM00471">
    <property type="entry name" value="HDc"/>
    <property type="match status" value="1"/>
</dbReference>
<keyword evidence="1" id="KW-0812">Transmembrane</keyword>
<dbReference type="CDD" id="cd00077">
    <property type="entry name" value="HDc"/>
    <property type="match status" value="1"/>
</dbReference>
<dbReference type="AlphaFoldDB" id="A0A1Y6CXB4"/>
<keyword evidence="1" id="KW-1133">Transmembrane helix</keyword>
<dbReference type="Proteomes" id="UP000192923">
    <property type="component" value="Unassembled WGS sequence"/>
</dbReference>
<dbReference type="Pfam" id="PF13487">
    <property type="entry name" value="HD_5"/>
    <property type="match status" value="1"/>
</dbReference>
<feature type="domain" description="HD-GYP" evidence="2">
    <location>
        <begin position="233"/>
        <end position="428"/>
    </location>
</feature>
<feature type="transmembrane region" description="Helical" evidence="1">
    <location>
        <begin position="35"/>
        <end position="57"/>
    </location>
</feature>
<dbReference type="STRING" id="1760988.SAMN02949497_2341"/>
<evidence type="ECO:0000313" key="4">
    <source>
        <dbReference type="Proteomes" id="UP000192923"/>
    </source>
</evidence>
<sequence length="447" mass="49908">MWHTSTARKGASRVRVPPPDFREALAAGAHIRRRILIRLITGWLLLSMTVIGAVLLFEFNRVKLVVHQMAVAEITGFGREAVRSLNSDEPALEQALGRKIQRSVNEHFLTVEIYGPDGKLRFEAARDGASSIGREVAHYRHRIPEQGESSRELHYLEGRLLLAIVLPLEYPQGNPAGYFEGVYQVDPAQRAKLEEEIVHVIVLVTTSLALAAALLSPIIMNLNRWLVRLAATLFKGNVELLDVLGCAIAERDSDTNSHNYRVTLYALGFGQRLGLSRWELRNLIAGAFLHDVGKIGIRDPILLKPGRLTPEEFEVMKTHVTLGVDVLKRASWLQGARDVVEFHHEKYDGSGYLRGLSGEAIPLNARLFSIVDVFDALTSPRPYKQPWPVEEAVAALEKDSGTHFDPHLVRVFSTIAASLYRELHGLDDSRLEAILRKSMAKYFLSGA</sequence>
<keyword evidence="1" id="KW-0472">Membrane</keyword>
<organism evidence="3 4">
    <name type="scientific">Methylomagnum ishizawai</name>
    <dbReference type="NCBI Taxonomy" id="1760988"/>
    <lineage>
        <taxon>Bacteria</taxon>
        <taxon>Pseudomonadati</taxon>
        <taxon>Pseudomonadota</taxon>
        <taxon>Gammaproteobacteria</taxon>
        <taxon>Methylococcales</taxon>
        <taxon>Methylococcaceae</taxon>
        <taxon>Methylomagnum</taxon>
    </lineage>
</organism>
<gene>
    <name evidence="3" type="ORF">SAMN02949497_2341</name>
</gene>
<dbReference type="PROSITE" id="PS51832">
    <property type="entry name" value="HD_GYP"/>
    <property type="match status" value="1"/>
</dbReference>
<dbReference type="EMBL" id="FXAM01000001">
    <property type="protein sequence ID" value="SMF95001.1"/>
    <property type="molecule type" value="Genomic_DNA"/>
</dbReference>
<dbReference type="InterPro" id="IPR003607">
    <property type="entry name" value="HD/PDEase_dom"/>
</dbReference>
<dbReference type="OrthoDB" id="9802066at2"/>
<evidence type="ECO:0000313" key="3">
    <source>
        <dbReference type="EMBL" id="SMF95001.1"/>
    </source>
</evidence>
<evidence type="ECO:0000256" key="1">
    <source>
        <dbReference type="SAM" id="Phobius"/>
    </source>
</evidence>
<proteinExistence type="predicted"/>
<protein>
    <submittedName>
        <fullName evidence="3">HD domain-containing protein</fullName>
    </submittedName>
</protein>
<reference evidence="3 4" key="1">
    <citation type="submission" date="2016-12" db="EMBL/GenBank/DDBJ databases">
        <authorList>
            <person name="Song W.-J."/>
            <person name="Kurnit D.M."/>
        </authorList>
    </citation>
    <scope>NUCLEOTIDE SEQUENCE [LARGE SCALE GENOMIC DNA]</scope>
    <source>
        <strain evidence="3 4">175</strain>
    </source>
</reference>
<keyword evidence="4" id="KW-1185">Reference proteome</keyword>
<dbReference type="SUPFAM" id="SSF109604">
    <property type="entry name" value="HD-domain/PDEase-like"/>
    <property type="match status" value="1"/>
</dbReference>
<dbReference type="GO" id="GO:0008081">
    <property type="term" value="F:phosphoric diester hydrolase activity"/>
    <property type="evidence" value="ECO:0007669"/>
    <property type="project" value="UniProtKB-ARBA"/>
</dbReference>
<dbReference type="Gene3D" id="1.10.3210.10">
    <property type="entry name" value="Hypothetical protein af1432"/>
    <property type="match status" value="1"/>
</dbReference>
<dbReference type="PANTHER" id="PTHR45228">
    <property type="entry name" value="CYCLIC DI-GMP PHOSPHODIESTERASE TM_0186-RELATED"/>
    <property type="match status" value="1"/>
</dbReference>
<feature type="transmembrane region" description="Helical" evidence="1">
    <location>
        <begin position="197"/>
        <end position="219"/>
    </location>
</feature>
<dbReference type="InterPro" id="IPR052020">
    <property type="entry name" value="Cyclic_di-GMP/3'3'-cGAMP_PDE"/>
</dbReference>